<reference evidence="3" key="1">
    <citation type="journal article" date="2013" name="Nature">
        <title>Draft genome of the wheat A-genome progenitor Triticum urartu.</title>
        <authorList>
            <person name="Ling H.Q."/>
            <person name="Zhao S."/>
            <person name="Liu D."/>
            <person name="Wang J."/>
            <person name="Sun H."/>
            <person name="Zhang C."/>
            <person name="Fan H."/>
            <person name="Li D."/>
            <person name="Dong L."/>
            <person name="Tao Y."/>
            <person name="Gao C."/>
            <person name="Wu H."/>
            <person name="Li Y."/>
            <person name="Cui Y."/>
            <person name="Guo X."/>
            <person name="Zheng S."/>
            <person name="Wang B."/>
            <person name="Yu K."/>
            <person name="Liang Q."/>
            <person name="Yang W."/>
            <person name="Lou X."/>
            <person name="Chen J."/>
            <person name="Feng M."/>
            <person name="Jian J."/>
            <person name="Zhang X."/>
            <person name="Luo G."/>
            <person name="Jiang Y."/>
            <person name="Liu J."/>
            <person name="Wang Z."/>
            <person name="Sha Y."/>
            <person name="Zhang B."/>
            <person name="Wu H."/>
            <person name="Tang D."/>
            <person name="Shen Q."/>
            <person name="Xue P."/>
            <person name="Zou S."/>
            <person name="Wang X."/>
            <person name="Liu X."/>
            <person name="Wang F."/>
            <person name="Yang Y."/>
            <person name="An X."/>
            <person name="Dong Z."/>
            <person name="Zhang K."/>
            <person name="Zhang X."/>
            <person name="Luo M.C."/>
            <person name="Dvorak J."/>
            <person name="Tong Y."/>
            <person name="Wang J."/>
            <person name="Yang H."/>
            <person name="Li Z."/>
            <person name="Wang D."/>
            <person name="Zhang A."/>
            <person name="Wang J."/>
        </authorList>
    </citation>
    <scope>NUCLEOTIDE SEQUENCE</scope>
    <source>
        <strain evidence="3">cv. G1812</strain>
    </source>
</reference>
<evidence type="ECO:0000313" key="3">
    <source>
        <dbReference type="Proteomes" id="UP000015106"/>
    </source>
</evidence>
<name>A0A8R7UEV0_TRIUA</name>
<dbReference type="PROSITE" id="PS51257">
    <property type="entry name" value="PROKAR_LIPOPROTEIN"/>
    <property type="match status" value="1"/>
</dbReference>
<reference evidence="2" key="2">
    <citation type="submission" date="2018-03" db="EMBL/GenBank/DDBJ databases">
        <title>The Triticum urartu genome reveals the dynamic nature of wheat genome evolution.</title>
        <authorList>
            <person name="Ling H."/>
            <person name="Ma B."/>
            <person name="Shi X."/>
            <person name="Liu H."/>
            <person name="Dong L."/>
            <person name="Sun H."/>
            <person name="Cao Y."/>
            <person name="Gao Q."/>
            <person name="Zheng S."/>
            <person name="Li Y."/>
            <person name="Yu Y."/>
            <person name="Du H."/>
            <person name="Qi M."/>
            <person name="Li Y."/>
            <person name="Yu H."/>
            <person name="Cui Y."/>
            <person name="Wang N."/>
            <person name="Chen C."/>
            <person name="Wu H."/>
            <person name="Zhao Y."/>
            <person name="Zhang J."/>
            <person name="Li Y."/>
            <person name="Zhou W."/>
            <person name="Zhang B."/>
            <person name="Hu W."/>
            <person name="Eijk M."/>
            <person name="Tang J."/>
            <person name="Witsenboer H."/>
            <person name="Zhao S."/>
            <person name="Li Z."/>
            <person name="Zhang A."/>
            <person name="Wang D."/>
            <person name="Liang C."/>
        </authorList>
    </citation>
    <scope>NUCLEOTIDE SEQUENCE [LARGE SCALE GENOMIC DNA]</scope>
    <source>
        <strain evidence="2">cv. G1812</strain>
    </source>
</reference>
<feature type="compositionally biased region" description="Low complexity" evidence="1">
    <location>
        <begin position="13"/>
        <end position="28"/>
    </location>
</feature>
<dbReference type="EnsemblPlants" id="TuG1812G0500000933.01.T01">
    <property type="protein sequence ID" value="TuG1812G0500000933.01.T01"/>
    <property type="gene ID" value="TuG1812G0500000933.01"/>
</dbReference>
<dbReference type="Proteomes" id="UP000015106">
    <property type="component" value="Chromosome 5"/>
</dbReference>
<feature type="compositionally biased region" description="Basic and acidic residues" evidence="1">
    <location>
        <begin position="38"/>
        <end position="56"/>
    </location>
</feature>
<accession>A0A8R7UEV0</accession>
<keyword evidence="3" id="KW-1185">Reference proteome</keyword>
<proteinExistence type="predicted"/>
<evidence type="ECO:0000256" key="1">
    <source>
        <dbReference type="SAM" id="MobiDB-lite"/>
    </source>
</evidence>
<protein>
    <submittedName>
        <fullName evidence="2">Uncharacterized protein</fullName>
    </submittedName>
</protein>
<reference evidence="2" key="3">
    <citation type="submission" date="2022-06" db="UniProtKB">
        <authorList>
            <consortium name="EnsemblPlants"/>
        </authorList>
    </citation>
    <scope>IDENTIFICATION</scope>
</reference>
<dbReference type="Gramene" id="TuG1812G0500000933.01.T01">
    <property type="protein sequence ID" value="TuG1812G0500000933.01.T01"/>
    <property type="gene ID" value="TuG1812G0500000933.01"/>
</dbReference>
<evidence type="ECO:0000313" key="2">
    <source>
        <dbReference type="EnsemblPlants" id="TuG1812G0500000933.01.T01"/>
    </source>
</evidence>
<feature type="region of interest" description="Disordered" evidence="1">
    <location>
        <begin position="1"/>
        <end position="64"/>
    </location>
</feature>
<dbReference type="AlphaFoldDB" id="A0A8R7UEV0"/>
<sequence>MRRAPSSPRGPCPSHTPSSPLSSQSTSTGCEPHAPLDNVEHVLRRDAGSPSDEHGSGRYGGGYGISLRRRRRRWLDLRPEGYVNVQHKVLLSKNC</sequence>
<organism evidence="2 3">
    <name type="scientific">Triticum urartu</name>
    <name type="common">Red wild einkorn</name>
    <name type="synonym">Crithodium urartu</name>
    <dbReference type="NCBI Taxonomy" id="4572"/>
    <lineage>
        <taxon>Eukaryota</taxon>
        <taxon>Viridiplantae</taxon>
        <taxon>Streptophyta</taxon>
        <taxon>Embryophyta</taxon>
        <taxon>Tracheophyta</taxon>
        <taxon>Spermatophyta</taxon>
        <taxon>Magnoliopsida</taxon>
        <taxon>Liliopsida</taxon>
        <taxon>Poales</taxon>
        <taxon>Poaceae</taxon>
        <taxon>BOP clade</taxon>
        <taxon>Pooideae</taxon>
        <taxon>Triticodae</taxon>
        <taxon>Triticeae</taxon>
        <taxon>Triticinae</taxon>
        <taxon>Triticum</taxon>
    </lineage>
</organism>